<dbReference type="STRING" id="1121322.SAMN02745136_01251"/>
<evidence type="ECO:0000313" key="4">
    <source>
        <dbReference type="Proteomes" id="UP000184386"/>
    </source>
</evidence>
<gene>
    <name evidence="3" type="ORF">SAMN02745136_01251</name>
</gene>
<dbReference type="EMBL" id="FRAC01000008">
    <property type="protein sequence ID" value="SHJ93363.1"/>
    <property type="molecule type" value="Genomic_DNA"/>
</dbReference>
<keyword evidence="1" id="KW-0472">Membrane</keyword>
<name>A0A1M6NCK7_9FIRM</name>
<feature type="domain" description="Putative zinc-finger" evidence="2">
    <location>
        <begin position="3"/>
        <end position="36"/>
    </location>
</feature>
<protein>
    <submittedName>
        <fullName evidence="3">Putative zinc-finger</fullName>
    </submittedName>
</protein>
<evidence type="ECO:0000259" key="2">
    <source>
        <dbReference type="Pfam" id="PF13490"/>
    </source>
</evidence>
<dbReference type="RefSeq" id="WP_073274002.1">
    <property type="nucleotide sequence ID" value="NZ_FRAC01000008.1"/>
</dbReference>
<dbReference type="AlphaFoldDB" id="A0A1M6NCK7"/>
<keyword evidence="3" id="KW-0862">Zinc</keyword>
<accession>A0A1M6NCK7</accession>
<dbReference type="Proteomes" id="UP000184386">
    <property type="component" value="Unassembled WGS sequence"/>
</dbReference>
<reference evidence="3 4" key="1">
    <citation type="submission" date="2016-11" db="EMBL/GenBank/DDBJ databases">
        <authorList>
            <person name="Jaros S."/>
            <person name="Januszkiewicz K."/>
            <person name="Wedrychowicz H."/>
        </authorList>
    </citation>
    <scope>NUCLEOTIDE SEQUENCE [LARGE SCALE GENOMIC DNA]</scope>
    <source>
        <strain evidence="3 4">DSM 15929</strain>
    </source>
</reference>
<dbReference type="InterPro" id="IPR027383">
    <property type="entry name" value="Znf_put"/>
</dbReference>
<keyword evidence="3" id="KW-0479">Metal-binding</keyword>
<proteinExistence type="predicted"/>
<dbReference type="OrthoDB" id="9808253at2"/>
<evidence type="ECO:0000256" key="1">
    <source>
        <dbReference type="SAM" id="Phobius"/>
    </source>
</evidence>
<dbReference type="GO" id="GO:0008270">
    <property type="term" value="F:zinc ion binding"/>
    <property type="evidence" value="ECO:0007669"/>
    <property type="project" value="UniProtKB-KW"/>
</dbReference>
<keyword evidence="4" id="KW-1185">Reference proteome</keyword>
<keyword evidence="1" id="KW-0812">Transmembrane</keyword>
<keyword evidence="3" id="KW-0863">Zinc-finger</keyword>
<sequence>MNCMEVQRLMMPFIDNKLSIEQLEEFMEHIKSCPDCMEELEVHYILLTGMRRLDADKEIADNFHEDFIELLNENEDKIIHYKFSHIRKRIILILVISIAAIASSFHIGEYVVQDVLKDEPKSSSFLTQDLFFVDFSGYREEELSNVPGGLYSARILYQLDNIYTYLYEKDEEEAKLLQEKFPEHFDKNSPYRRKY</sequence>
<organism evidence="3 4">
    <name type="scientific">Anaerocolumna jejuensis DSM 15929</name>
    <dbReference type="NCBI Taxonomy" id="1121322"/>
    <lineage>
        <taxon>Bacteria</taxon>
        <taxon>Bacillati</taxon>
        <taxon>Bacillota</taxon>
        <taxon>Clostridia</taxon>
        <taxon>Lachnospirales</taxon>
        <taxon>Lachnospiraceae</taxon>
        <taxon>Anaerocolumna</taxon>
    </lineage>
</organism>
<feature type="transmembrane region" description="Helical" evidence="1">
    <location>
        <begin position="90"/>
        <end position="112"/>
    </location>
</feature>
<keyword evidence="1" id="KW-1133">Transmembrane helix</keyword>
<evidence type="ECO:0000313" key="3">
    <source>
        <dbReference type="EMBL" id="SHJ93363.1"/>
    </source>
</evidence>
<dbReference type="Pfam" id="PF13490">
    <property type="entry name" value="zf-HC2"/>
    <property type="match status" value="1"/>
</dbReference>